<organism evidence="3 4">
    <name type="scientific">Mitosporidium daphniae</name>
    <dbReference type="NCBI Taxonomy" id="1485682"/>
    <lineage>
        <taxon>Eukaryota</taxon>
        <taxon>Fungi</taxon>
        <taxon>Fungi incertae sedis</taxon>
        <taxon>Microsporidia</taxon>
        <taxon>Mitosporidium</taxon>
    </lineage>
</organism>
<evidence type="ECO:0000313" key="4">
    <source>
        <dbReference type="Proteomes" id="UP000029725"/>
    </source>
</evidence>
<dbReference type="Pfam" id="PF08164">
    <property type="entry name" value="TRAUB"/>
    <property type="match status" value="1"/>
</dbReference>
<evidence type="ECO:0000259" key="2">
    <source>
        <dbReference type="Pfam" id="PF08164"/>
    </source>
</evidence>
<dbReference type="EMBL" id="JMKJ01000059">
    <property type="protein sequence ID" value="KGG52602.1"/>
    <property type="molecule type" value="Genomic_DNA"/>
</dbReference>
<dbReference type="GeneID" id="25258512"/>
<keyword evidence="4" id="KW-1185">Reference proteome</keyword>
<dbReference type="InterPro" id="IPR039223">
    <property type="entry name" value="AATF/Bfr2"/>
</dbReference>
<evidence type="ECO:0000256" key="1">
    <source>
        <dbReference type="SAM" id="MobiDB-lite"/>
    </source>
</evidence>
<feature type="compositionally biased region" description="Basic and acidic residues" evidence="1">
    <location>
        <begin position="99"/>
        <end position="112"/>
    </location>
</feature>
<dbReference type="AlphaFoldDB" id="A0A098VUE9"/>
<evidence type="ECO:0000313" key="3">
    <source>
        <dbReference type="EMBL" id="KGG52602.1"/>
    </source>
</evidence>
<dbReference type="PANTHER" id="PTHR15565:SF0">
    <property type="entry name" value="PROTEIN AATF"/>
    <property type="match status" value="1"/>
</dbReference>
<accession>A0A098VUE9</accession>
<gene>
    <name evidence="3" type="ORF">DI09_153p30</name>
</gene>
<dbReference type="RefSeq" id="XP_013239038.1">
    <property type="nucleotide sequence ID" value="XM_013383584.1"/>
</dbReference>
<dbReference type="GO" id="GO:0005730">
    <property type="term" value="C:nucleolus"/>
    <property type="evidence" value="ECO:0007669"/>
    <property type="project" value="TreeGrafter"/>
</dbReference>
<dbReference type="PANTHER" id="PTHR15565">
    <property type="entry name" value="AATF PROTEIN APOPTOSIS ANTAGONIZING TRANSCRIPTION FACTOR"/>
    <property type="match status" value="1"/>
</dbReference>
<feature type="region of interest" description="Disordered" evidence="1">
    <location>
        <begin position="99"/>
        <end position="126"/>
    </location>
</feature>
<reference evidence="3 4" key="1">
    <citation type="submission" date="2014-04" db="EMBL/GenBank/DDBJ databases">
        <title>A new species of microsporidia sheds light on the evolution of extreme parasitism.</title>
        <authorList>
            <person name="Haag K.L."/>
            <person name="James T.Y."/>
            <person name="Larsson R."/>
            <person name="Schaer T.M."/>
            <person name="Refardt D."/>
            <person name="Pombert J.-F."/>
            <person name="Ebert D."/>
        </authorList>
    </citation>
    <scope>NUCLEOTIDE SEQUENCE [LARGE SCALE GENOMIC DNA]</scope>
    <source>
        <strain evidence="3 4">UGP3</strain>
        <tissue evidence="3">Spores</tissue>
    </source>
</reference>
<feature type="region of interest" description="Disordered" evidence="1">
    <location>
        <begin position="19"/>
        <end position="50"/>
    </location>
</feature>
<dbReference type="VEuPathDB" id="MicrosporidiaDB:DI09_153p30"/>
<protein>
    <recommendedName>
        <fullName evidence="2">Apoptosis-antagonizing transcription factor C-terminal domain-containing protein</fullName>
    </recommendedName>
</protein>
<feature type="domain" description="Apoptosis-antagonizing transcription factor C-terminal" evidence="2">
    <location>
        <begin position="306"/>
        <end position="383"/>
    </location>
</feature>
<dbReference type="OrthoDB" id="5783963at2759"/>
<sequence>MKYSKNNYRGTRLKDELIDSDDAFPHIGTSGEELSSSFESENGISDSEDFLLEKHNLKDLEHGSSLRNPADSLLTHPRYKGKKANVIELNLPEIHSDASFSHEDSEEHFESNHDDDDDDDDDQASGDVFKRFKSMQSSASEKNVCKPDLLLKRKDDLVKANCLRDQLAFIDDLFTLRILLQKIFVQMHSANLTAAVPMLLQMIPIALEINEKGVGGRIEKKRTFLSIEDLWEYMKQISTLKEPDLLALYDSWWSKSHISFQRPGRNSSNKNLQVLNQGFSGSVTYSLKSYKPSKDPLLFIADSKFYQQLLKDIIDAKLSSSKNANAAKRSIGRLDQERKPVHKASKGRLLSYETHSKLENFMAPRPFHSEWTEEKMSQLFNSLPF</sequence>
<dbReference type="InterPro" id="IPR012617">
    <property type="entry name" value="AATF_C"/>
</dbReference>
<comment type="caution">
    <text evidence="3">The sequence shown here is derived from an EMBL/GenBank/DDBJ whole genome shotgun (WGS) entry which is preliminary data.</text>
</comment>
<feature type="compositionally biased region" description="Low complexity" evidence="1">
    <location>
        <begin position="30"/>
        <end position="41"/>
    </location>
</feature>
<dbReference type="HOGENOM" id="CLU_018299_1_1_1"/>
<feature type="compositionally biased region" description="Acidic residues" evidence="1">
    <location>
        <begin position="113"/>
        <end position="124"/>
    </location>
</feature>
<proteinExistence type="predicted"/>
<dbReference type="Proteomes" id="UP000029725">
    <property type="component" value="Unassembled WGS sequence"/>
</dbReference>
<feature type="region of interest" description="Disordered" evidence="1">
    <location>
        <begin position="327"/>
        <end position="346"/>
    </location>
</feature>
<name>A0A098VUE9_9MICR</name>